<evidence type="ECO:0008006" key="2">
    <source>
        <dbReference type="Google" id="ProtNLM"/>
    </source>
</evidence>
<dbReference type="Pfam" id="PF01987">
    <property type="entry name" value="AIM24"/>
    <property type="match status" value="1"/>
</dbReference>
<accession>A0A6N2UKR2</accession>
<dbReference type="Gene3D" id="3.60.160.10">
    <property type="entry name" value="Mitochondrial biogenesis AIM24"/>
    <property type="match status" value="1"/>
</dbReference>
<dbReference type="PANTHER" id="PTHR38074">
    <property type="entry name" value="ALTERED INHERITANCE OF MITOCHONDRIA PROTEIN 24, MITOCHONDRIAL"/>
    <property type="match status" value="1"/>
</dbReference>
<dbReference type="InterPro" id="IPR036983">
    <property type="entry name" value="AIM24_sf"/>
</dbReference>
<evidence type="ECO:0000313" key="1">
    <source>
        <dbReference type="EMBL" id="VYT16901.1"/>
    </source>
</evidence>
<protein>
    <recommendedName>
        <fullName evidence="2">AIM24 family protein</fullName>
    </recommendedName>
</protein>
<organism evidence="1">
    <name type="scientific">Blautia hansenii</name>
    <name type="common">Ruminococcus hansenii</name>
    <dbReference type="NCBI Taxonomy" id="1322"/>
    <lineage>
        <taxon>Bacteria</taxon>
        <taxon>Bacillati</taxon>
        <taxon>Bacillota</taxon>
        <taxon>Clostridia</taxon>
        <taxon>Lachnospirales</taxon>
        <taxon>Lachnospiraceae</taxon>
        <taxon>Blautia</taxon>
    </lineage>
</organism>
<dbReference type="AlphaFoldDB" id="A0A6N2UKR2"/>
<dbReference type="SUPFAM" id="SSF51219">
    <property type="entry name" value="TRAP-like"/>
    <property type="match status" value="1"/>
</dbReference>
<dbReference type="InterPro" id="IPR016031">
    <property type="entry name" value="Trp_RNA-bd_attenuator-like_dom"/>
</dbReference>
<gene>
    <name evidence="1" type="ORF">BHLFYP23_00431</name>
</gene>
<proteinExistence type="predicted"/>
<dbReference type="PANTHER" id="PTHR38074:SF1">
    <property type="entry name" value="ALTERED INHERITANCE OF MITOCHONDRIA PROTEIN 24, MITOCHONDRIAL"/>
    <property type="match status" value="1"/>
</dbReference>
<sequence length="268" mass="28799">MFRISNFTDNDDVRVLDSAGPFTVIEYMRDLSVSPSDAEKAYFCHAMNVRKRQVVCDLSKANVTLQSGAMQWTVGNVNATTGLKGVGDFFGKAVRGKMTGEGTIKPEYTGDGVLVLEPTYKHLILLDVEDWNGSVVLDDGLFLACDADLKHKAVMRSNLSSAVFGNEGLFNLGLRGNGVVCLETPCPKEELITITLDNDVLRVDGNMAVAWSGSLDFTVERSGKSLIGSAASGEGLVNVYRGTGKVLLTPVQKTITPPSALSIPDDED</sequence>
<name>A0A6N2UKR2_BLAHA</name>
<dbReference type="EMBL" id="CACRSY010000014">
    <property type="protein sequence ID" value="VYT16901.1"/>
    <property type="molecule type" value="Genomic_DNA"/>
</dbReference>
<dbReference type="InterPro" id="IPR002838">
    <property type="entry name" value="AIM24"/>
</dbReference>
<reference evidence="1" key="1">
    <citation type="submission" date="2019-11" db="EMBL/GenBank/DDBJ databases">
        <authorList>
            <person name="Feng L."/>
        </authorList>
    </citation>
    <scope>NUCLEOTIDE SEQUENCE</scope>
    <source>
        <strain evidence="1">BhanseniiLFYP23</strain>
    </source>
</reference>
<dbReference type="RefSeq" id="WP_156342475.1">
    <property type="nucleotide sequence ID" value="NZ_CACRSY010000014.1"/>
</dbReference>